<dbReference type="Proteomes" id="UP000326582">
    <property type="component" value="Chromosome 1"/>
</dbReference>
<gene>
    <name evidence="1" type="ORF">EJF14_10326</name>
</gene>
<organism evidence="1 2">
    <name type="scientific">Clavispora lusitaniae</name>
    <name type="common">Candida lusitaniae</name>
    <dbReference type="NCBI Taxonomy" id="36911"/>
    <lineage>
        <taxon>Eukaryota</taxon>
        <taxon>Fungi</taxon>
        <taxon>Dikarya</taxon>
        <taxon>Ascomycota</taxon>
        <taxon>Saccharomycotina</taxon>
        <taxon>Pichiomycetes</taxon>
        <taxon>Metschnikowiaceae</taxon>
        <taxon>Clavispora</taxon>
    </lineage>
</organism>
<accession>A0ACD0WD30</accession>
<dbReference type="EMBL" id="CP038484">
    <property type="protein sequence ID" value="QFZ25235.1"/>
    <property type="molecule type" value="Genomic_DNA"/>
</dbReference>
<sequence length="1140" mass="126067">MPCTSGVSYLQDRYKGSWPHLGIYQMLRSIKRLALPVSTRKKLFYRLQQINLLEFGMPNSDSNKEKIPSYERNDTEESSSMSSKYTGADEFQPYRHTVEKVARVFGCDTTNGLTSQAAKDLLSEHGSNTLGEGDKISYTKILAHQVFNAMIMVLLISMVIALAIKDWISGGVIGAVVLINISIGFIQEVKAEKTMGSLRSLSSPSARVTRDGDDFQIAAEEVVPGDIVHIKVGDTVPADLRLIDVMNLETDEALLTGESLPVAKNHEEVYSDSSVPVPVGDRLNMAFSSSIVSKGRGTGIVIATGLNTEIGRIAQSLRGEKGVIRSVNRDGDNSPGVKDYSRAFFGTIKDITGNFLGVTVGTPLQRVLSWLAIFLFWVAVVFAIVVMAVQKMHVNKEVAIYAICVALSMIPSALVVVLTITMAVGAQVMVSKNVIVRKLDSLEALGGINDICSDKTGTLTQGKMVAKKVWIPSVGTFGMENSNEAFNPEIGDLTYTKYSPKYVKETDEEIDFLPIDKTDKENFATNFKTWLTAATLANIATVTQSKDEESGEMVWKAHGDATEIAIQVFCCRVGFPREEFARGFKHIEEFPFDSSIKRMSAIYTMGDKTKVFTKGAVERILRRCTRWTGNPEEKTDTSELVEMTEDDIAEIEANMDAMSSQGLRVLAFASRDYDLEKEDISDREAVESNLTFHGLVGIYDPPRLETAKSVKLCHKAGINVHMVTGDHPGTAKAIAQEVGIIPRNLYHYSQEVVDAMCMTAVDFDALTDEQIDALPVLPLVIARCAPQTKVRMIDALHRRDKFCAMTGDGVNDSPSLKKADVGIAMGLNGSDVAKDASDIVLTDDNFHSILNAVEEGRRMSANIQKFILQLLAENVGQAIYLIVGLAFMDSSGFSVFPLSPVEVLWILVVTSCFPAMGLGQQRAAAEILDEPPKRKIFTWELICDMFVYGFLMAACCMVCFVVVVYGKGNGDLGSDCNSTSADKHICNLVFRGRSAAFGAFTWCALILAWECIHPTNSLLKMNPDSEHSWWKQTITELWSNQFLFWSIIGGFISVFPVVYIPVINTKVFLHAPIGYEWGVAVAFTVLYFLGSEGWKWMKRIYFRKWSKKVKNPEYELERSDPFKKYASFSRSNTMDPDMLA</sequence>
<proteinExistence type="predicted"/>
<name>A0ACD0WD30_CLALS</name>
<protein>
    <submittedName>
        <fullName evidence="1">Sodium transport ATPase</fullName>
    </submittedName>
</protein>
<evidence type="ECO:0000313" key="2">
    <source>
        <dbReference type="Proteomes" id="UP000326582"/>
    </source>
</evidence>
<evidence type="ECO:0000313" key="1">
    <source>
        <dbReference type="EMBL" id="QFZ25235.1"/>
    </source>
</evidence>
<reference evidence="2" key="1">
    <citation type="journal article" date="2019" name="MBio">
        <title>Comparative genomics for the elucidation of multidrug resistance (MDR) in Candida lusitaniae.</title>
        <authorList>
            <person name="Kannan A."/>
            <person name="Asner S.A."/>
            <person name="Trachsel E."/>
            <person name="Kelly S."/>
            <person name="Parker J."/>
            <person name="Sanglard D."/>
        </authorList>
    </citation>
    <scope>NUCLEOTIDE SEQUENCE [LARGE SCALE GENOMIC DNA]</scope>
    <source>
        <strain evidence="2">P1</strain>
    </source>
</reference>
<keyword evidence="2" id="KW-1185">Reference proteome</keyword>